<organism evidence="1 2">
    <name type="scientific">Cetraspora pellucida</name>
    <dbReference type="NCBI Taxonomy" id="1433469"/>
    <lineage>
        <taxon>Eukaryota</taxon>
        <taxon>Fungi</taxon>
        <taxon>Fungi incertae sedis</taxon>
        <taxon>Mucoromycota</taxon>
        <taxon>Glomeromycotina</taxon>
        <taxon>Glomeromycetes</taxon>
        <taxon>Diversisporales</taxon>
        <taxon>Gigasporaceae</taxon>
        <taxon>Cetraspora</taxon>
    </lineage>
</organism>
<accession>A0A9N9IFB0</accession>
<dbReference type="EMBL" id="CAJVQA010014481">
    <property type="protein sequence ID" value="CAG8731275.1"/>
    <property type="molecule type" value="Genomic_DNA"/>
</dbReference>
<protein>
    <submittedName>
        <fullName evidence="1">15877_t:CDS:1</fullName>
    </submittedName>
</protein>
<feature type="non-terminal residue" evidence="1">
    <location>
        <position position="1"/>
    </location>
</feature>
<dbReference type="OrthoDB" id="2407305at2759"/>
<sequence>MSKRPRQVAITILKKGFLVDELHYGPYSRYWWEFYENNNDLGNDYNFFFPEYYCESDNYYITFSNSTNAISTVYKFVFGNQTHYSGSIILGWNQKDIVQQLIND</sequence>
<gene>
    <name evidence="1" type="ORF">CPELLU_LOCUS13503</name>
</gene>
<name>A0A9N9IFB0_9GLOM</name>
<evidence type="ECO:0000313" key="1">
    <source>
        <dbReference type="EMBL" id="CAG8731275.1"/>
    </source>
</evidence>
<dbReference type="Proteomes" id="UP000789759">
    <property type="component" value="Unassembled WGS sequence"/>
</dbReference>
<dbReference type="AlphaFoldDB" id="A0A9N9IFB0"/>
<evidence type="ECO:0000313" key="2">
    <source>
        <dbReference type="Proteomes" id="UP000789759"/>
    </source>
</evidence>
<comment type="caution">
    <text evidence="1">The sequence shown here is derived from an EMBL/GenBank/DDBJ whole genome shotgun (WGS) entry which is preliminary data.</text>
</comment>
<reference evidence="1" key="1">
    <citation type="submission" date="2021-06" db="EMBL/GenBank/DDBJ databases">
        <authorList>
            <person name="Kallberg Y."/>
            <person name="Tangrot J."/>
            <person name="Rosling A."/>
        </authorList>
    </citation>
    <scope>NUCLEOTIDE SEQUENCE</scope>
    <source>
        <strain evidence="1">FL966</strain>
    </source>
</reference>
<proteinExistence type="predicted"/>
<keyword evidence="2" id="KW-1185">Reference proteome</keyword>